<protein>
    <submittedName>
        <fullName evidence="3">Uncharacterized protein</fullName>
    </submittedName>
</protein>
<name>A0A101IJR7_9EURY</name>
<evidence type="ECO:0000313" key="4">
    <source>
        <dbReference type="Proteomes" id="UP000053961"/>
    </source>
</evidence>
<dbReference type="EMBL" id="LGHB01000013">
    <property type="protein sequence ID" value="KUK96424.1"/>
    <property type="molecule type" value="Genomic_DNA"/>
</dbReference>
<evidence type="ECO:0000313" key="5">
    <source>
        <dbReference type="Proteomes" id="UP000057043"/>
    </source>
</evidence>
<dbReference type="EMBL" id="LGFT01000042">
    <property type="protein sequence ID" value="KUK43902.1"/>
    <property type="molecule type" value="Genomic_DNA"/>
</dbReference>
<dbReference type="AlphaFoldDB" id="A0A101IJR7"/>
<evidence type="ECO:0000313" key="3">
    <source>
        <dbReference type="EMBL" id="KUK96424.1"/>
    </source>
</evidence>
<gene>
    <name evidence="2" type="ORF">XD72_1716</name>
    <name evidence="3" type="ORF">XE07_1095</name>
</gene>
<proteinExistence type="predicted"/>
<reference evidence="4 5" key="2">
    <citation type="journal article" date="2015" name="MBio">
        <title>Genome-Resolved Metagenomic Analysis Reveals Roles for Candidate Phyla and Other Microbial Community Members in Biogeochemical Transformations in Oil Reservoirs.</title>
        <authorList>
            <person name="Hu P."/>
            <person name="Tom L."/>
            <person name="Singh A."/>
            <person name="Thomas B.C."/>
            <person name="Baker B.J."/>
            <person name="Piceno Y.M."/>
            <person name="Andersen G.L."/>
            <person name="Banfield J.F."/>
        </authorList>
    </citation>
    <scope>NUCLEOTIDE SEQUENCE [LARGE SCALE GENOMIC DNA]</scope>
    <source>
        <strain evidence="2">57_489</strain>
    </source>
</reference>
<evidence type="ECO:0000256" key="1">
    <source>
        <dbReference type="SAM" id="MobiDB-lite"/>
    </source>
</evidence>
<accession>A0A101IJR7</accession>
<sequence length="271" mass="28290">MNRSTKRSIFAISALILAAFIAAAQPDEMLPGGGPAEFGPDAGMPLEMPSGPISPGGPEAGTDAAPTTTRPKAGAAPTTELAASTGTTASNLGQGEPITESQMMSVGSIKGETSGLVGATGTGVVGATGFGGINYWVLYNGAWSYGPAAIFYGQSTNCVVSNGQNQNIWSYEKYPGGYEVWKYWGRWRPGNYNTWFSGDANGWHLIAIYGDVSGWSNPIWIDVIPHSPYFVGDRSHPDWLGGDGIVISGTGGDIRFEGSGDVVIHESTNMG</sequence>
<comment type="caution">
    <text evidence="3">The sequence shown here is derived from an EMBL/GenBank/DDBJ whole genome shotgun (WGS) entry which is preliminary data.</text>
</comment>
<dbReference type="PATRIC" id="fig|301375.6.peg.2506"/>
<feature type="region of interest" description="Disordered" evidence="1">
    <location>
        <begin position="31"/>
        <end position="95"/>
    </location>
</feature>
<reference evidence="3" key="1">
    <citation type="journal article" date="2015" name="MBio">
        <title>Genome-resolved metagenomic analysis reveals roles for candidate phyla and other microbial community members in biogeochemical transformations in oil reservoirs.</title>
        <authorList>
            <person name="Hu P."/>
            <person name="Tom L."/>
            <person name="Singh A."/>
            <person name="Thomas B.C."/>
            <person name="Baker B.J."/>
            <person name="Piceno Y.M."/>
            <person name="Andersen G.L."/>
            <person name="Banfield J.F."/>
        </authorList>
    </citation>
    <scope>NUCLEOTIDE SEQUENCE [LARGE SCALE GENOMIC DNA]</scope>
    <source>
        <strain evidence="3">56_747</strain>
    </source>
</reference>
<organism evidence="3 4">
    <name type="scientific">Methanothrix harundinacea</name>
    <dbReference type="NCBI Taxonomy" id="301375"/>
    <lineage>
        <taxon>Archaea</taxon>
        <taxon>Methanobacteriati</taxon>
        <taxon>Methanobacteriota</taxon>
        <taxon>Stenosarchaea group</taxon>
        <taxon>Methanomicrobia</taxon>
        <taxon>Methanotrichales</taxon>
        <taxon>Methanotrichaceae</taxon>
        <taxon>Methanothrix</taxon>
    </lineage>
</organism>
<dbReference type="Proteomes" id="UP000053961">
    <property type="component" value="Unassembled WGS sequence"/>
</dbReference>
<dbReference type="Proteomes" id="UP000057043">
    <property type="component" value="Unassembled WGS sequence"/>
</dbReference>
<evidence type="ECO:0000313" key="2">
    <source>
        <dbReference type="EMBL" id="KUK43902.1"/>
    </source>
</evidence>
<feature type="compositionally biased region" description="Polar residues" evidence="1">
    <location>
        <begin position="81"/>
        <end position="95"/>
    </location>
</feature>